<organism evidence="2 3">
    <name type="scientific">Ficus carica</name>
    <name type="common">Common fig</name>
    <dbReference type="NCBI Taxonomy" id="3494"/>
    <lineage>
        <taxon>Eukaryota</taxon>
        <taxon>Viridiplantae</taxon>
        <taxon>Streptophyta</taxon>
        <taxon>Embryophyta</taxon>
        <taxon>Tracheophyta</taxon>
        <taxon>Spermatophyta</taxon>
        <taxon>Magnoliopsida</taxon>
        <taxon>eudicotyledons</taxon>
        <taxon>Gunneridae</taxon>
        <taxon>Pentapetalae</taxon>
        <taxon>rosids</taxon>
        <taxon>fabids</taxon>
        <taxon>Rosales</taxon>
        <taxon>Moraceae</taxon>
        <taxon>Ficeae</taxon>
        <taxon>Ficus</taxon>
    </lineage>
</organism>
<dbReference type="EMBL" id="BTGU01000022">
    <property type="protein sequence ID" value="GMN46034.1"/>
    <property type="molecule type" value="Genomic_DNA"/>
</dbReference>
<sequence length="74" mass="8545">MESIWKRFEKFGRNWRSLKEFLWFFLVFKQGEGQIYAAARHWASSRPARPKAGARPRALQPSQGPGAKGRRAPS</sequence>
<evidence type="ECO:0000313" key="3">
    <source>
        <dbReference type="Proteomes" id="UP001187192"/>
    </source>
</evidence>
<comment type="caution">
    <text evidence="2">The sequence shown here is derived from an EMBL/GenBank/DDBJ whole genome shotgun (WGS) entry which is preliminary data.</text>
</comment>
<evidence type="ECO:0000313" key="2">
    <source>
        <dbReference type="EMBL" id="GMN46034.1"/>
    </source>
</evidence>
<gene>
    <name evidence="2" type="ORF">TIFTF001_015220</name>
</gene>
<protein>
    <submittedName>
        <fullName evidence="2">Uncharacterized protein</fullName>
    </submittedName>
</protein>
<name>A0AA87ZYA9_FICCA</name>
<accession>A0AA87ZYA9</accession>
<evidence type="ECO:0000256" key="1">
    <source>
        <dbReference type="SAM" id="MobiDB-lite"/>
    </source>
</evidence>
<dbReference type="Proteomes" id="UP001187192">
    <property type="component" value="Unassembled WGS sequence"/>
</dbReference>
<dbReference type="AlphaFoldDB" id="A0AA87ZYA9"/>
<keyword evidence="3" id="KW-1185">Reference proteome</keyword>
<reference evidence="2" key="1">
    <citation type="submission" date="2023-07" db="EMBL/GenBank/DDBJ databases">
        <title>draft genome sequence of fig (Ficus carica).</title>
        <authorList>
            <person name="Takahashi T."/>
            <person name="Nishimura K."/>
        </authorList>
    </citation>
    <scope>NUCLEOTIDE SEQUENCE</scope>
</reference>
<feature type="region of interest" description="Disordered" evidence="1">
    <location>
        <begin position="44"/>
        <end position="74"/>
    </location>
</feature>
<proteinExistence type="predicted"/>